<dbReference type="Proteomes" id="UP000093000">
    <property type="component" value="Unassembled WGS sequence"/>
</dbReference>
<keyword evidence="2" id="KW-1185">Reference proteome</keyword>
<protein>
    <submittedName>
        <fullName evidence="1">Uncharacterized protein</fullName>
    </submittedName>
</protein>
<feature type="non-terminal residue" evidence="1">
    <location>
        <position position="265"/>
    </location>
</feature>
<dbReference type="EMBL" id="LUGH01001859">
    <property type="protein sequence ID" value="OBZ80674.1"/>
    <property type="molecule type" value="Genomic_DNA"/>
</dbReference>
<dbReference type="AlphaFoldDB" id="A0A1C7MZY6"/>
<evidence type="ECO:0000313" key="2">
    <source>
        <dbReference type="Proteomes" id="UP000093000"/>
    </source>
</evidence>
<dbReference type="OrthoDB" id="2202621at2759"/>
<comment type="caution">
    <text evidence="1">The sequence shown here is derived from an EMBL/GenBank/DDBJ whole genome shotgun (WGS) entry which is preliminary data.</text>
</comment>
<organism evidence="1 2">
    <name type="scientific">Choanephora cucurbitarum</name>
    <dbReference type="NCBI Taxonomy" id="101091"/>
    <lineage>
        <taxon>Eukaryota</taxon>
        <taxon>Fungi</taxon>
        <taxon>Fungi incertae sedis</taxon>
        <taxon>Mucoromycota</taxon>
        <taxon>Mucoromycotina</taxon>
        <taxon>Mucoromycetes</taxon>
        <taxon>Mucorales</taxon>
        <taxon>Mucorineae</taxon>
        <taxon>Choanephoraceae</taxon>
        <taxon>Choanephoroideae</taxon>
        <taxon>Choanephora</taxon>
    </lineage>
</organism>
<accession>A0A1C7MZY6</accession>
<evidence type="ECO:0000313" key="1">
    <source>
        <dbReference type="EMBL" id="OBZ80674.1"/>
    </source>
</evidence>
<reference evidence="1 2" key="1">
    <citation type="submission" date="2016-03" db="EMBL/GenBank/DDBJ databases">
        <title>Choanephora cucurbitarum.</title>
        <authorList>
            <person name="Min B."/>
            <person name="Park H."/>
            <person name="Park J.-H."/>
            <person name="Shin H.-D."/>
            <person name="Choi I.-G."/>
        </authorList>
    </citation>
    <scope>NUCLEOTIDE SEQUENCE [LARGE SCALE GENOMIC DNA]</scope>
    <source>
        <strain evidence="1 2">KUS-F28377</strain>
    </source>
</reference>
<name>A0A1C7MZY6_9FUNG</name>
<dbReference type="InParanoid" id="A0A1C7MZY6"/>
<proteinExistence type="predicted"/>
<sequence length="265" mass="29439">MPAFKCSGCQCLFASHSLLRIHQRETGCFRSVIESSLAAFTQTRNSSSSSALGEDIPDFEGVSPVASVALNNPAEIDEADENTAAAQVEEEASFAEVNAEENSVERGPIVQQWFDDAQVEDCDDVAMQLMRVFDMNKISRQDQRNIFKLVILGTLTGKHFKTPDTYGRIIIKNSSTTVRYDICPNGCYLYPVGDSSEVTCPNGNCDVARYRDATAINIENRDPTMPPPALVAKKQMAYTSISQALTQLYVDDERSEMLSYRDHFF</sequence>
<gene>
    <name evidence="1" type="ORF">A0J61_11277</name>
</gene>